<gene>
    <name evidence="2" type="ORF">AXK61_23810</name>
</gene>
<proteinExistence type="predicted"/>
<dbReference type="Proteomes" id="UP000070409">
    <property type="component" value="Unassembled WGS sequence"/>
</dbReference>
<comment type="caution">
    <text evidence="2">The sequence shown here is derived from an EMBL/GenBank/DDBJ whole genome shotgun (WGS) entry which is preliminary data.</text>
</comment>
<accession>A0A137Z803</accession>
<name>A0A137Z803_9ACTN</name>
<feature type="region of interest" description="Disordered" evidence="1">
    <location>
        <begin position="172"/>
        <end position="196"/>
    </location>
</feature>
<evidence type="ECO:0000313" key="2">
    <source>
        <dbReference type="EMBL" id="KXO94305.1"/>
    </source>
</evidence>
<sequence>MGGLILASPEIAPAFPGWVDAGARDYITGLFSGLRATLGKGTPALPQAAETPYAIPQGDLGIPRYGETKVVNDLIKISYDNATATMAATVGKSAVLTVLARNAVTAAVELFNGLAASLVEDDYMRLYAAAGYAIEEARNAVAGLLARQSQPGGLQVYPSWFVGPIPPGAIRAPSPAATNPAGTQATPSGTVPRPGEAILPQTVNDGTLLGSQTLIALGEDGTWGAALHYAPPGSPEARVAFGGGVTTGGITNLLFAGAAISQDVRGGMDPTEATVSEVGGAVAATGADLGAAALTGAIAGSEVPVVGTVVGAVAGVAVGYFAPKLIRMLW</sequence>
<evidence type="ECO:0000313" key="3">
    <source>
        <dbReference type="Proteomes" id="UP000070409"/>
    </source>
</evidence>
<protein>
    <submittedName>
        <fullName evidence="2">Uncharacterized protein</fullName>
    </submittedName>
</protein>
<reference evidence="2 3" key="1">
    <citation type="submission" date="2016-02" db="EMBL/GenBank/DDBJ databases">
        <authorList>
            <person name="Teng J.L."/>
            <person name="Tang Y."/>
            <person name="Huang Y."/>
            <person name="Guo F."/>
            <person name="Wei W."/>
            <person name="Chen J.H."/>
            <person name="Wong S.Y."/>
            <person name="Lau S.K."/>
            <person name="Woo P.C."/>
        </authorList>
    </citation>
    <scope>NUCLEOTIDE SEQUENCE [LARGE SCALE GENOMIC DNA]</scope>
    <source>
        <strain evidence="2 3">JCM 13375</strain>
    </source>
</reference>
<feature type="compositionally biased region" description="Polar residues" evidence="1">
    <location>
        <begin position="176"/>
        <end position="189"/>
    </location>
</feature>
<dbReference type="RefSeq" id="WP_068746365.1">
    <property type="nucleotide sequence ID" value="NZ_LSRE01000026.1"/>
</dbReference>
<evidence type="ECO:0000256" key="1">
    <source>
        <dbReference type="SAM" id="MobiDB-lite"/>
    </source>
</evidence>
<organism evidence="2 3">
    <name type="scientific">Tsukamurella pseudospumae</name>
    <dbReference type="NCBI Taxonomy" id="239498"/>
    <lineage>
        <taxon>Bacteria</taxon>
        <taxon>Bacillati</taxon>
        <taxon>Actinomycetota</taxon>
        <taxon>Actinomycetes</taxon>
        <taxon>Mycobacteriales</taxon>
        <taxon>Tsukamurellaceae</taxon>
        <taxon>Tsukamurella</taxon>
    </lineage>
</organism>
<keyword evidence="3" id="KW-1185">Reference proteome</keyword>
<dbReference type="EMBL" id="LSRE01000026">
    <property type="protein sequence ID" value="KXO94305.1"/>
    <property type="molecule type" value="Genomic_DNA"/>
</dbReference>